<dbReference type="KEGG" id="vbr:A6E01_12735"/>
<dbReference type="Proteomes" id="UP000092018">
    <property type="component" value="Chromosome 1"/>
</dbReference>
<protein>
    <submittedName>
        <fullName evidence="2">Uncharacterized protein</fullName>
    </submittedName>
</protein>
<accession>A0AAN0XWR0</accession>
<keyword evidence="1" id="KW-0472">Membrane</keyword>
<evidence type="ECO:0000313" key="2">
    <source>
        <dbReference type="EMBL" id="ANO34004.1"/>
    </source>
</evidence>
<name>A0AAN0XWR0_9VIBR</name>
<organism evidence="2 3">
    <name type="scientific">Vibrio breoganii</name>
    <dbReference type="NCBI Taxonomy" id="553239"/>
    <lineage>
        <taxon>Bacteria</taxon>
        <taxon>Pseudomonadati</taxon>
        <taxon>Pseudomonadota</taxon>
        <taxon>Gammaproteobacteria</taxon>
        <taxon>Vibrionales</taxon>
        <taxon>Vibrionaceae</taxon>
        <taxon>Vibrio</taxon>
    </lineage>
</organism>
<feature type="transmembrane region" description="Helical" evidence="1">
    <location>
        <begin position="6"/>
        <end position="27"/>
    </location>
</feature>
<reference evidence="2 3" key="1">
    <citation type="submission" date="2016-06" db="EMBL/GenBank/DDBJ databases">
        <title>Adaptive Radiation by Waves of Gene Transfer Leads to Fine-Scale Resource Partitioning in Marine Microbes.</title>
        <authorList>
            <person name="Hehemann J.-H."/>
            <person name="Arevalo P."/>
            <person name="Datta M.S."/>
            <person name="Yu X."/>
            <person name="Corzett C."/>
            <person name="Henschel A."/>
            <person name="Preheim S.P."/>
            <person name="Timberlake S."/>
            <person name="Alm E.J."/>
            <person name="Polz M.F."/>
        </authorList>
    </citation>
    <scope>NUCLEOTIDE SEQUENCE [LARGE SCALE GENOMIC DNA]</scope>
    <source>
        <strain evidence="2 3">FF50</strain>
    </source>
</reference>
<gene>
    <name evidence="2" type="ORF">A6E01_12735</name>
</gene>
<dbReference type="AlphaFoldDB" id="A0AAN0XWR0"/>
<keyword evidence="1" id="KW-0812">Transmembrane</keyword>
<evidence type="ECO:0000313" key="3">
    <source>
        <dbReference type="Proteomes" id="UP000092018"/>
    </source>
</evidence>
<proteinExistence type="predicted"/>
<dbReference type="EMBL" id="CP016177">
    <property type="protein sequence ID" value="ANO34004.1"/>
    <property type="molecule type" value="Genomic_DNA"/>
</dbReference>
<sequence>MRSYQVLGSGFWVLGSGFWVLGSGEILQTLDMKKLAIKAGYSKLKPGDVLLPHGRCGDPQTHATFPRFRYEKTRYKSGFFSNLKPGDVLLPHGRCGDPQTHATFPRFRYEKTRYRSGFFQI</sequence>
<evidence type="ECO:0000256" key="1">
    <source>
        <dbReference type="SAM" id="Phobius"/>
    </source>
</evidence>
<keyword evidence="1" id="KW-1133">Transmembrane helix</keyword>